<reference evidence="8" key="1">
    <citation type="submission" date="2019-08" db="EMBL/GenBank/DDBJ databases">
        <authorList>
            <person name="Yao H."/>
        </authorList>
    </citation>
    <scope>NUCLEOTIDE SEQUENCE</scope>
    <source>
        <strain evidence="8">4M18F</strain>
        <strain evidence="9">4M8F</strain>
        <plasmid evidence="8">p4M18F</plasmid>
        <plasmid evidence="9">p4M8F</plasmid>
    </source>
</reference>
<evidence type="ECO:0000256" key="1">
    <source>
        <dbReference type="ARBA" id="ARBA00004561"/>
    </source>
</evidence>
<feature type="domain" description="Fimbrial-type adhesion" evidence="6">
    <location>
        <begin position="33"/>
        <end position="189"/>
    </location>
</feature>
<dbReference type="RefSeq" id="WP_032214680.1">
    <property type="nucleotide sequence ID" value="NZ_AP027963.1"/>
</dbReference>
<evidence type="ECO:0000313" key="10">
    <source>
        <dbReference type="Proteomes" id="UP000462271"/>
    </source>
</evidence>
<name>A0A6G6AKI5_ECOLX</name>
<dbReference type="Gene3D" id="2.60.40.1090">
    <property type="entry name" value="Fimbrial-type adhesion domain"/>
    <property type="match status" value="1"/>
</dbReference>
<gene>
    <name evidence="7" type="ORF">GQM21_24480</name>
</gene>
<protein>
    <submittedName>
        <fullName evidence="7 8">Fimbrial protein</fullName>
    </submittedName>
</protein>
<dbReference type="EMBL" id="WTML01000193">
    <property type="protein sequence ID" value="MWL00275.1"/>
    <property type="molecule type" value="Genomic_DNA"/>
</dbReference>
<dbReference type="Proteomes" id="UP000462271">
    <property type="component" value="Unassembled WGS sequence"/>
</dbReference>
<evidence type="ECO:0000256" key="3">
    <source>
        <dbReference type="ARBA" id="ARBA00022729"/>
    </source>
</evidence>
<dbReference type="SUPFAM" id="SSF49401">
    <property type="entry name" value="Bacterial adhesins"/>
    <property type="match status" value="1"/>
</dbReference>
<keyword evidence="3 5" id="KW-0732">Signal</keyword>
<geneLocation type="plasmid" evidence="9">
    <name>p4M8F</name>
</geneLocation>
<dbReference type="EMBL" id="MN256757">
    <property type="protein sequence ID" value="QID22268.1"/>
    <property type="molecule type" value="Genomic_DNA"/>
</dbReference>
<evidence type="ECO:0000313" key="7">
    <source>
        <dbReference type="EMBL" id="MWL00275.1"/>
    </source>
</evidence>
<reference evidence="7 10" key="2">
    <citation type="submission" date="2019-12" db="EMBL/GenBank/DDBJ databases">
        <title>Enteriobacteria Tanzani isolates_10432.</title>
        <authorList>
            <person name="Subbiah M."/>
            <person name="Call D."/>
        </authorList>
    </citation>
    <scope>NUCLEOTIDE SEQUENCE [LARGE SCALE GENOMIC DNA]</scope>
    <source>
        <strain evidence="7 10">10432wG8</strain>
    </source>
</reference>
<evidence type="ECO:0000313" key="8">
    <source>
        <dbReference type="EMBL" id="QID22268.1"/>
    </source>
</evidence>
<dbReference type="Pfam" id="PF00419">
    <property type="entry name" value="Fimbrial"/>
    <property type="match status" value="1"/>
</dbReference>
<proteinExistence type="inferred from homology"/>
<feature type="chain" id="PRO_5035411712" evidence="5">
    <location>
        <begin position="23"/>
        <end position="189"/>
    </location>
</feature>
<evidence type="ECO:0000256" key="4">
    <source>
        <dbReference type="ARBA" id="ARBA00023263"/>
    </source>
</evidence>
<comment type="similarity">
    <text evidence="2">Belongs to the fimbrial protein family.</text>
</comment>
<organism evidence="8">
    <name type="scientific">Escherichia coli</name>
    <dbReference type="NCBI Taxonomy" id="562"/>
    <lineage>
        <taxon>Bacteria</taxon>
        <taxon>Pseudomonadati</taxon>
        <taxon>Pseudomonadota</taxon>
        <taxon>Gammaproteobacteria</taxon>
        <taxon>Enterobacterales</taxon>
        <taxon>Enterobacteriaceae</taxon>
        <taxon>Escherichia</taxon>
    </lineage>
</organism>
<evidence type="ECO:0000259" key="6">
    <source>
        <dbReference type="Pfam" id="PF00419"/>
    </source>
</evidence>
<dbReference type="InterPro" id="IPR008966">
    <property type="entry name" value="Adhesion_dom_sf"/>
</dbReference>
<dbReference type="AlphaFoldDB" id="A0A6G6AKI5"/>
<accession>A0A6G6AKI5</accession>
<dbReference type="InterPro" id="IPR050263">
    <property type="entry name" value="Bact_Fimbrial_Adh_Pro"/>
</dbReference>
<sequence length="189" mass="19070">MKTKLIALSVLCAAMVPAFASAATVTTPGGEVHFVGEVVNGTCAVDADSVNQTVQMGQVRANTLAKQGDVGQNVGFNIVLKDCAPGADGNDNTLPATAAIIFSGVTVDNTTNAKVLALQQSSAGGATNVGIQVLDRSGQPVAFDGSTASASIKLNEGTNTIPFQARYMATGQATAGTANADATFTVQYE</sequence>
<evidence type="ECO:0000313" key="9">
    <source>
        <dbReference type="EMBL" id="QID22761.1"/>
    </source>
</evidence>
<dbReference type="EMBL" id="MN256758">
    <property type="protein sequence ID" value="QID22761.1"/>
    <property type="molecule type" value="Genomic_DNA"/>
</dbReference>
<geneLocation type="plasmid" evidence="8">
    <name>p4M18F</name>
</geneLocation>
<dbReference type="InterPro" id="IPR036937">
    <property type="entry name" value="Adhesion_dom_fimbrial_sf"/>
</dbReference>
<evidence type="ECO:0000256" key="2">
    <source>
        <dbReference type="ARBA" id="ARBA00006671"/>
    </source>
</evidence>
<dbReference type="PANTHER" id="PTHR33420">
    <property type="entry name" value="FIMBRIAL SUBUNIT ELFA-RELATED"/>
    <property type="match status" value="1"/>
</dbReference>
<evidence type="ECO:0000256" key="5">
    <source>
        <dbReference type="SAM" id="SignalP"/>
    </source>
</evidence>
<dbReference type="GO" id="GO:0009289">
    <property type="term" value="C:pilus"/>
    <property type="evidence" value="ECO:0007669"/>
    <property type="project" value="UniProtKB-SubCell"/>
</dbReference>
<comment type="subcellular location">
    <subcellularLocation>
        <location evidence="1">Fimbrium</location>
    </subcellularLocation>
</comment>
<dbReference type="GO" id="GO:0043709">
    <property type="term" value="P:cell adhesion involved in single-species biofilm formation"/>
    <property type="evidence" value="ECO:0007669"/>
    <property type="project" value="TreeGrafter"/>
</dbReference>
<dbReference type="InterPro" id="IPR000259">
    <property type="entry name" value="Adhesion_dom_fimbrial"/>
</dbReference>
<dbReference type="PANTHER" id="PTHR33420:SF12">
    <property type="entry name" value="FIMBRIN-LIKE PROTEIN FIMI-RELATED"/>
    <property type="match status" value="1"/>
</dbReference>
<feature type="signal peptide" evidence="5">
    <location>
        <begin position="1"/>
        <end position="22"/>
    </location>
</feature>
<keyword evidence="8" id="KW-0614">Plasmid</keyword>
<keyword evidence="4" id="KW-0281">Fimbrium</keyword>